<comment type="caution">
    <text evidence="1">The sequence shown here is derived from an EMBL/GenBank/DDBJ whole genome shotgun (WGS) entry which is preliminary data.</text>
</comment>
<feature type="non-terminal residue" evidence="1">
    <location>
        <position position="420"/>
    </location>
</feature>
<name>A0A0F9B7Q1_9ZZZZ</name>
<evidence type="ECO:0000313" key="1">
    <source>
        <dbReference type="EMBL" id="KKK86734.1"/>
    </source>
</evidence>
<reference evidence="1" key="1">
    <citation type="journal article" date="2015" name="Nature">
        <title>Complex archaea that bridge the gap between prokaryotes and eukaryotes.</title>
        <authorList>
            <person name="Spang A."/>
            <person name="Saw J.H."/>
            <person name="Jorgensen S.L."/>
            <person name="Zaremba-Niedzwiedzka K."/>
            <person name="Martijn J."/>
            <person name="Lind A.E."/>
            <person name="van Eijk R."/>
            <person name="Schleper C."/>
            <person name="Guy L."/>
            <person name="Ettema T.J."/>
        </authorList>
    </citation>
    <scope>NUCLEOTIDE SEQUENCE</scope>
</reference>
<protein>
    <submittedName>
        <fullName evidence="1">Uncharacterized protein</fullName>
    </submittedName>
</protein>
<organism evidence="1">
    <name type="scientific">marine sediment metagenome</name>
    <dbReference type="NCBI Taxonomy" id="412755"/>
    <lineage>
        <taxon>unclassified sequences</taxon>
        <taxon>metagenomes</taxon>
        <taxon>ecological metagenomes</taxon>
    </lineage>
</organism>
<accession>A0A0F9B7Q1</accession>
<proteinExistence type="predicted"/>
<feature type="non-terminal residue" evidence="1">
    <location>
        <position position="1"/>
    </location>
</feature>
<dbReference type="AlphaFoldDB" id="A0A0F9B7Q1"/>
<sequence length="420" mass="46080">GNGNENFDLPIFRNTGLQKDSGAIVVGAGIPPTNYDYDGSDREVEAFTDLDGVTTEAVYTNYESGEVAARKRVTAVTYNSDGSKRYLTHIYGYHTSGNGVGKLRFIVGPEGVKRYLAHHPEDTGVDPADPGADCELDDLDEAPDATLQDYASVVYVTYDAQGRVSKKSGPGAGCGVCGQGSGAAVGIWYVTNGSHSSGEPNSWKTARRTCLLDSVGDPLDEAGTVVFLNEWGQTVYSIRQTVTRDDTEVEVDEAWITHYKYVKNEANYGDAIPRLTEVRQPSACVGYTVNTTSVTIVNDDYEWVTEPTVDNNDTTGLVRLYEYGTSDSGTDYVYATVTYNGKAKKGDFKGKLKYEKVRKGTTDNNSIEYLVRKHTYVRTERDGVKVHHPYKETVYPNYTISDSGGDTTKTDYVFFKDGDN</sequence>
<dbReference type="EMBL" id="LAZR01050714">
    <property type="protein sequence ID" value="KKK86734.1"/>
    <property type="molecule type" value="Genomic_DNA"/>
</dbReference>
<gene>
    <name evidence="1" type="ORF">LCGC14_2760280</name>
</gene>